<protein>
    <submittedName>
        <fullName evidence="1">Uncharacterized protein</fullName>
    </submittedName>
</protein>
<evidence type="ECO:0000313" key="1">
    <source>
        <dbReference type="EMBL" id="VAX30665.1"/>
    </source>
</evidence>
<sequence>MLLIFLFPLIANAQLSFQEGRKIWKNYSASQYDKRLRAAAVNFPARFRVSTNRGADLGPVSIRLDDFVDGDHPYFEYWVRVAALPNLELDNQVSLKLIIRHVWDLEKNDLYNREAVSRQSLQNIIGDDALTFISKLYLKQGSDVRVIQEISGEIVFILPLELTWLTFEKSDLKKKKQVPGIVSTASLSNLRFKDENSWVEIRYQGKEEAYLTTLAYDKTGKQLKKKGFAKNSVSEGWLYAYAFAGQVEKIQTLFSSHVIERKYPFKIVP</sequence>
<name>A0A3B1DG24_9ZZZZ</name>
<reference evidence="1" key="1">
    <citation type="submission" date="2018-06" db="EMBL/GenBank/DDBJ databases">
        <authorList>
            <person name="Zhirakovskaya E."/>
        </authorList>
    </citation>
    <scope>NUCLEOTIDE SEQUENCE</scope>
</reference>
<dbReference type="EMBL" id="UOGF01000061">
    <property type="protein sequence ID" value="VAX30665.1"/>
    <property type="molecule type" value="Genomic_DNA"/>
</dbReference>
<accession>A0A3B1DG24</accession>
<gene>
    <name evidence="1" type="ORF">MNBD_NITROSPIRAE01-1113</name>
</gene>
<proteinExistence type="predicted"/>
<organism evidence="1">
    <name type="scientific">hydrothermal vent metagenome</name>
    <dbReference type="NCBI Taxonomy" id="652676"/>
    <lineage>
        <taxon>unclassified sequences</taxon>
        <taxon>metagenomes</taxon>
        <taxon>ecological metagenomes</taxon>
    </lineage>
</organism>
<dbReference type="AlphaFoldDB" id="A0A3B1DG24"/>